<dbReference type="GO" id="GO:0055085">
    <property type="term" value="P:transmembrane transport"/>
    <property type="evidence" value="ECO:0007669"/>
    <property type="project" value="InterPro"/>
</dbReference>
<accession>A0A2M9AQN4</accession>
<dbReference type="SUPFAM" id="SSF74653">
    <property type="entry name" value="TolA/TonB C-terminal domain"/>
    <property type="match status" value="1"/>
</dbReference>
<comment type="caution">
    <text evidence="2">The sequence shown here is derived from an EMBL/GenBank/DDBJ whole genome shotgun (WGS) entry which is preliminary data.</text>
</comment>
<evidence type="ECO:0000313" key="3">
    <source>
        <dbReference type="Proteomes" id="UP000228535"/>
    </source>
</evidence>
<organism evidence="2 3">
    <name type="scientific">Hymenobacter chitinivorans DSM 11115</name>
    <dbReference type="NCBI Taxonomy" id="1121954"/>
    <lineage>
        <taxon>Bacteria</taxon>
        <taxon>Pseudomonadati</taxon>
        <taxon>Bacteroidota</taxon>
        <taxon>Cytophagia</taxon>
        <taxon>Cytophagales</taxon>
        <taxon>Hymenobacteraceae</taxon>
        <taxon>Hymenobacter</taxon>
    </lineage>
</organism>
<keyword evidence="3" id="KW-1185">Reference proteome</keyword>
<dbReference type="Pfam" id="PF03544">
    <property type="entry name" value="TonB_C"/>
    <property type="match status" value="1"/>
</dbReference>
<dbReference type="AlphaFoldDB" id="A0A2M9AQN4"/>
<protein>
    <submittedName>
        <fullName evidence="2">TonB-like protein</fullName>
    </submittedName>
</protein>
<dbReference type="EMBL" id="PGFA01000005">
    <property type="protein sequence ID" value="PJJ47998.1"/>
    <property type="molecule type" value="Genomic_DNA"/>
</dbReference>
<evidence type="ECO:0000313" key="2">
    <source>
        <dbReference type="EMBL" id="PJJ47998.1"/>
    </source>
</evidence>
<proteinExistence type="predicted"/>
<gene>
    <name evidence="2" type="ORF">CLV45_4689</name>
</gene>
<name>A0A2M9AQN4_9BACT</name>
<evidence type="ECO:0000259" key="1">
    <source>
        <dbReference type="Pfam" id="PF03544"/>
    </source>
</evidence>
<feature type="domain" description="TonB C-terminal" evidence="1">
    <location>
        <begin position="105"/>
        <end position="169"/>
    </location>
</feature>
<dbReference type="InterPro" id="IPR037682">
    <property type="entry name" value="TonB_C"/>
</dbReference>
<sequence>MLALPGLAQNGSIEKVNTKFEKGTVTDNRRTGRWEYYDGAGRLELIMNYDSSRVAYMPADTAHYIVWLDNAWNSIVPNRPPRMMASTVEYLLEAGKTIQIPQPQTEGRVVYSFVVNEQGRTEDLTVEEAMPTPFMEQTLRAFQKMPPQWIPAIARGRAVKTRCYFVVYFLKGSSSKLEKLSKSLPKLPKTYRSEIVVTALR</sequence>
<dbReference type="Gene3D" id="3.30.1150.10">
    <property type="match status" value="1"/>
</dbReference>
<reference evidence="2 3" key="1">
    <citation type="submission" date="2017-11" db="EMBL/GenBank/DDBJ databases">
        <title>Genomic Encyclopedia of Archaeal and Bacterial Type Strains, Phase II (KMG-II): From Individual Species to Whole Genera.</title>
        <authorList>
            <person name="Goeker M."/>
        </authorList>
    </citation>
    <scope>NUCLEOTIDE SEQUENCE [LARGE SCALE GENOMIC DNA]</scope>
    <source>
        <strain evidence="2 3">DSM 11115</strain>
    </source>
</reference>
<dbReference type="Proteomes" id="UP000228535">
    <property type="component" value="Unassembled WGS sequence"/>
</dbReference>